<feature type="transmembrane region" description="Helical" evidence="1">
    <location>
        <begin position="99"/>
        <end position="121"/>
    </location>
</feature>
<evidence type="ECO:0000256" key="1">
    <source>
        <dbReference type="SAM" id="Phobius"/>
    </source>
</evidence>
<keyword evidence="3" id="KW-1185">Reference proteome</keyword>
<organism evidence="2 3">
    <name type="scientific">Halorubellus litoreus</name>
    <dbReference type="NCBI Taxonomy" id="755308"/>
    <lineage>
        <taxon>Archaea</taxon>
        <taxon>Methanobacteriati</taxon>
        <taxon>Methanobacteriota</taxon>
        <taxon>Stenosarchaea group</taxon>
        <taxon>Halobacteria</taxon>
        <taxon>Halobacteriales</taxon>
        <taxon>Halorubellaceae</taxon>
        <taxon>Halorubellus</taxon>
    </lineage>
</organism>
<evidence type="ECO:0000313" key="2">
    <source>
        <dbReference type="EMBL" id="MFC6952628.1"/>
    </source>
</evidence>
<name>A0ABD5VCM1_9EURY</name>
<protein>
    <submittedName>
        <fullName evidence="2">Uncharacterized protein</fullName>
    </submittedName>
</protein>
<comment type="caution">
    <text evidence="2">The sequence shown here is derived from an EMBL/GenBank/DDBJ whole genome shotgun (WGS) entry which is preliminary data.</text>
</comment>
<feature type="transmembrane region" description="Helical" evidence="1">
    <location>
        <begin position="45"/>
        <end position="64"/>
    </location>
</feature>
<keyword evidence="1" id="KW-0812">Transmembrane</keyword>
<proteinExistence type="predicted"/>
<dbReference type="AlphaFoldDB" id="A0ABD5VCM1"/>
<sequence>MSKSTDATGATRRTAGMTLVAAVVLAALTVLGLNRTAVAVSDVAIPPVAVGVILMLTIGITQLSDRLRAALDRLRWVLVAAAVFAVFVVPTWTSTPVQVGLVVGLAIGCLATSVLLAVASLT</sequence>
<feature type="transmembrane region" description="Helical" evidence="1">
    <location>
        <begin position="12"/>
        <end position="33"/>
    </location>
</feature>
<evidence type="ECO:0000313" key="3">
    <source>
        <dbReference type="Proteomes" id="UP001596395"/>
    </source>
</evidence>
<keyword evidence="1" id="KW-1133">Transmembrane helix</keyword>
<gene>
    <name evidence="2" type="ORF">ACFQGB_07100</name>
</gene>
<reference evidence="2 3" key="1">
    <citation type="journal article" date="2019" name="Int. J. Syst. Evol. Microbiol.">
        <title>The Global Catalogue of Microorganisms (GCM) 10K type strain sequencing project: providing services to taxonomists for standard genome sequencing and annotation.</title>
        <authorList>
            <consortium name="The Broad Institute Genomics Platform"/>
            <consortium name="The Broad Institute Genome Sequencing Center for Infectious Disease"/>
            <person name="Wu L."/>
            <person name="Ma J."/>
        </authorList>
    </citation>
    <scope>NUCLEOTIDE SEQUENCE [LARGE SCALE GENOMIC DNA]</scope>
    <source>
        <strain evidence="2 3">GX26</strain>
    </source>
</reference>
<feature type="transmembrane region" description="Helical" evidence="1">
    <location>
        <begin position="76"/>
        <end position="93"/>
    </location>
</feature>
<dbReference type="EMBL" id="JBHSXN010000001">
    <property type="protein sequence ID" value="MFC6952628.1"/>
    <property type="molecule type" value="Genomic_DNA"/>
</dbReference>
<dbReference type="Proteomes" id="UP001596395">
    <property type="component" value="Unassembled WGS sequence"/>
</dbReference>
<accession>A0ABD5VCM1</accession>
<keyword evidence="1" id="KW-0472">Membrane</keyword>
<dbReference type="RefSeq" id="WP_336349588.1">
    <property type="nucleotide sequence ID" value="NZ_JAZAQL010000001.1"/>
</dbReference>